<proteinExistence type="predicted"/>
<dbReference type="EMBL" id="CP021255">
    <property type="protein sequence ID" value="AVD72195.1"/>
    <property type="molecule type" value="Genomic_DNA"/>
</dbReference>
<dbReference type="InterPro" id="IPR002586">
    <property type="entry name" value="CobQ/CobB/MinD/ParA_Nub-bd_dom"/>
</dbReference>
<evidence type="ECO:0000313" key="3">
    <source>
        <dbReference type="Proteomes" id="UP000239867"/>
    </source>
</evidence>
<dbReference type="KEGG" id="deo:CAY53_02230"/>
<organism evidence="2 3">
    <name type="scientific">Desulfobulbus oralis</name>
    <dbReference type="NCBI Taxonomy" id="1986146"/>
    <lineage>
        <taxon>Bacteria</taxon>
        <taxon>Pseudomonadati</taxon>
        <taxon>Thermodesulfobacteriota</taxon>
        <taxon>Desulfobulbia</taxon>
        <taxon>Desulfobulbales</taxon>
        <taxon>Desulfobulbaceae</taxon>
        <taxon>Desulfobulbus</taxon>
    </lineage>
</organism>
<dbReference type="InterPro" id="IPR027417">
    <property type="entry name" value="P-loop_NTPase"/>
</dbReference>
<name>A0A2L1GR72_9BACT</name>
<protein>
    <submittedName>
        <fullName evidence="2">Conjugal transfer protein TraL</fullName>
    </submittedName>
</protein>
<dbReference type="Gene3D" id="3.40.50.300">
    <property type="entry name" value="P-loop containing nucleotide triphosphate hydrolases"/>
    <property type="match status" value="1"/>
</dbReference>
<accession>A0A2L1GR72</accession>
<gene>
    <name evidence="2" type="ORF">CAY53_02230</name>
</gene>
<dbReference type="SUPFAM" id="SSF52540">
    <property type="entry name" value="P-loop containing nucleoside triphosphate hydrolases"/>
    <property type="match status" value="1"/>
</dbReference>
<feature type="domain" description="CobQ/CobB/MinD/ParA nucleotide binding" evidence="1">
    <location>
        <begin position="1"/>
        <end position="151"/>
    </location>
</feature>
<dbReference type="AlphaFoldDB" id="A0A2L1GR72"/>
<sequence>MILQGKGGVGKSLAASVLCQYLIERGREITAFDTDPINHTLAGYKDLPVKELQLLQGDDIDRRRFDQLIEEILTASGDVVVDNGAATFVPLSSYLKENQTVDFLESSGMRVLIHTVITGGQGMKDTADGLVSLASHFTVRLVVWLNRYFGEIATDNKTFEEFKAYKQHRDQIAALIHVPLKSAQTFGRDLEELFSRHQTFAAVLAGETLPVLPVMTRQRLKIWWHEMCQELDLAGLTDAEYAENTEKTE</sequence>
<dbReference type="Proteomes" id="UP000239867">
    <property type="component" value="Chromosome"/>
</dbReference>
<reference evidence="2 3" key="1">
    <citation type="journal article" date="2018" name="MBio">
        <title>Insights into the evolution of host association through the isolation and characterization of a novel human periodontal pathobiont, Desulfobulbus oralis.</title>
        <authorList>
            <person name="Cross K.L."/>
            <person name="Chirania P."/>
            <person name="Xiong W."/>
            <person name="Beall C.J."/>
            <person name="Elkins J.G."/>
            <person name="Giannone R.J."/>
            <person name="Griffen A.L."/>
            <person name="Guss A.M."/>
            <person name="Hettich R.L."/>
            <person name="Joshi S.S."/>
            <person name="Mokrzan E.M."/>
            <person name="Martin R.K."/>
            <person name="Zhulin I.B."/>
            <person name="Leys E.J."/>
            <person name="Podar M."/>
        </authorList>
    </citation>
    <scope>NUCLEOTIDE SEQUENCE [LARGE SCALE GENOMIC DNA]</scope>
    <source>
        <strain evidence="2 3">ORNL</strain>
    </source>
</reference>
<keyword evidence="3" id="KW-1185">Reference proteome</keyword>
<evidence type="ECO:0000259" key="1">
    <source>
        <dbReference type="Pfam" id="PF01656"/>
    </source>
</evidence>
<evidence type="ECO:0000313" key="2">
    <source>
        <dbReference type="EMBL" id="AVD72195.1"/>
    </source>
</evidence>
<dbReference type="Pfam" id="PF01656">
    <property type="entry name" value="CbiA"/>
    <property type="match status" value="1"/>
</dbReference>
<dbReference type="OrthoDB" id="69313at2"/>